<dbReference type="Pfam" id="PF22215">
    <property type="entry name" value="MLKL_N"/>
    <property type="match status" value="1"/>
</dbReference>
<dbReference type="InterPro" id="IPR011009">
    <property type="entry name" value="Kinase-like_dom_sf"/>
</dbReference>
<evidence type="ECO:0000256" key="2">
    <source>
        <dbReference type="ARBA" id="ARBA00022840"/>
    </source>
</evidence>
<dbReference type="EMBL" id="GG666464">
    <property type="protein sequence ID" value="EEN68331.1"/>
    <property type="molecule type" value="Genomic_DNA"/>
</dbReference>
<name>C3XTV7_BRAFL</name>
<dbReference type="GO" id="GO:0004672">
    <property type="term" value="F:protein kinase activity"/>
    <property type="evidence" value="ECO:0007669"/>
    <property type="project" value="InterPro"/>
</dbReference>
<dbReference type="InterPro" id="IPR051681">
    <property type="entry name" value="Ser/Thr_Kinases-Pseudokinases"/>
</dbReference>
<dbReference type="PROSITE" id="PS50011">
    <property type="entry name" value="PROTEIN_KINASE_DOM"/>
    <property type="match status" value="1"/>
</dbReference>
<evidence type="ECO:0000259" key="4">
    <source>
        <dbReference type="PROSITE" id="PS50011"/>
    </source>
</evidence>
<dbReference type="SUPFAM" id="SSF56112">
    <property type="entry name" value="Protein kinase-like (PK-like)"/>
    <property type="match status" value="1"/>
</dbReference>
<feature type="domain" description="Protein kinase" evidence="4">
    <location>
        <begin position="203"/>
        <end position="464"/>
    </location>
</feature>
<proteinExistence type="predicted"/>
<keyword evidence="1" id="KW-0547">Nucleotide-binding</keyword>
<dbReference type="GO" id="GO:0005524">
    <property type="term" value="F:ATP binding"/>
    <property type="evidence" value="ECO:0007669"/>
    <property type="project" value="UniProtKB-KW"/>
</dbReference>
<evidence type="ECO:0000256" key="1">
    <source>
        <dbReference type="ARBA" id="ARBA00022741"/>
    </source>
</evidence>
<dbReference type="InterPro" id="IPR054000">
    <property type="entry name" value="MLKL_N"/>
</dbReference>
<sequence>MSSVRIDVARLSGEVSKLVPNATVNRYCLTRLANRISKIASVVIKDDSRRIVLSPDEAESHQQALREFHSLLEGVQDYLTIFSQDIQNVAPILGPENVRSDFDAFGDRLRRLLPRLVLALRDEEKTEIVEEFSENKMKKEDEEDARADRGDVDNTPVEPGGVEGQQPGGGNVVASEYGRPVCAAQDNPPFISIEDLHFSPVPENEIQGSERSELGSVYRGAYMNTPVAIKKLHVRDGGPHYDRQDSQTSAMDLRSEAEVLMKFQSENVVRLLGICTDPGSYLLVMECAELGTLRDVLQDEKYDLPWDRRVRMGLEGARGLYTLHHGKTAMLHCDVCQHQEVPSGREHACQVDRFRPDHYPFLCEKAWAVEPKGQTVLHTAHRHVCGSGEDGFGIVLHEIASRELPFKDMSQTAIAEFVKAGKTEDVPADCPAKFRHVIDACRAFDPALRPLSAEIADGLQDAFIQKKLGTGRW</sequence>
<dbReference type="InParanoid" id="C3XTV7"/>
<feature type="compositionally biased region" description="Basic and acidic residues" evidence="3">
    <location>
        <begin position="135"/>
        <end position="152"/>
    </location>
</feature>
<dbReference type="Gene3D" id="1.10.510.10">
    <property type="entry name" value="Transferase(Phosphotransferase) domain 1"/>
    <property type="match status" value="2"/>
</dbReference>
<reference evidence="5" key="1">
    <citation type="journal article" date="2008" name="Nature">
        <title>The amphioxus genome and the evolution of the chordate karyotype.</title>
        <authorList>
            <consortium name="US DOE Joint Genome Institute (JGI-PGF)"/>
            <person name="Putnam N.H."/>
            <person name="Butts T."/>
            <person name="Ferrier D.E.K."/>
            <person name="Furlong R.F."/>
            <person name="Hellsten U."/>
            <person name="Kawashima T."/>
            <person name="Robinson-Rechavi M."/>
            <person name="Shoguchi E."/>
            <person name="Terry A."/>
            <person name="Yu J.-K."/>
            <person name="Benito-Gutierrez E.L."/>
            <person name="Dubchak I."/>
            <person name="Garcia-Fernandez J."/>
            <person name="Gibson-Brown J.J."/>
            <person name="Grigoriev I.V."/>
            <person name="Horton A.C."/>
            <person name="de Jong P.J."/>
            <person name="Jurka J."/>
            <person name="Kapitonov V.V."/>
            <person name="Kohara Y."/>
            <person name="Kuroki Y."/>
            <person name="Lindquist E."/>
            <person name="Lucas S."/>
            <person name="Osoegawa K."/>
            <person name="Pennacchio L.A."/>
            <person name="Salamov A.A."/>
            <person name="Satou Y."/>
            <person name="Sauka-Spengler T."/>
            <person name="Schmutz J."/>
            <person name="Shin-I T."/>
            <person name="Toyoda A."/>
            <person name="Bronner-Fraser M."/>
            <person name="Fujiyama A."/>
            <person name="Holland L.Z."/>
            <person name="Holland P.W.H."/>
            <person name="Satoh N."/>
            <person name="Rokhsar D.S."/>
        </authorList>
    </citation>
    <scope>NUCLEOTIDE SEQUENCE [LARGE SCALE GENOMIC DNA]</scope>
    <source>
        <strain evidence="5">S238N-H82</strain>
        <tissue evidence="5">Testes</tissue>
    </source>
</reference>
<gene>
    <name evidence="5" type="ORF">BRAFLDRAFT_80062</name>
</gene>
<feature type="region of interest" description="Disordered" evidence="3">
    <location>
        <begin position="135"/>
        <end position="169"/>
    </location>
</feature>
<protein>
    <recommendedName>
        <fullName evidence="4">Protein kinase domain-containing protein</fullName>
    </recommendedName>
</protein>
<dbReference type="AlphaFoldDB" id="C3XTV7"/>
<dbReference type="InterPro" id="IPR000719">
    <property type="entry name" value="Prot_kinase_dom"/>
</dbReference>
<dbReference type="eggNOG" id="KOG0192">
    <property type="taxonomic scope" value="Eukaryota"/>
</dbReference>
<organism>
    <name type="scientific">Branchiostoma floridae</name>
    <name type="common">Florida lancelet</name>
    <name type="synonym">Amphioxus</name>
    <dbReference type="NCBI Taxonomy" id="7739"/>
    <lineage>
        <taxon>Eukaryota</taxon>
        <taxon>Metazoa</taxon>
        <taxon>Chordata</taxon>
        <taxon>Cephalochordata</taxon>
        <taxon>Leptocardii</taxon>
        <taxon>Amphioxiformes</taxon>
        <taxon>Branchiostomatidae</taxon>
        <taxon>Branchiostoma</taxon>
    </lineage>
</organism>
<accession>C3XTV7</accession>
<dbReference type="Pfam" id="PF07714">
    <property type="entry name" value="PK_Tyr_Ser-Thr"/>
    <property type="match status" value="2"/>
</dbReference>
<dbReference type="InterPro" id="IPR001245">
    <property type="entry name" value="Ser-Thr/Tyr_kinase_cat_dom"/>
</dbReference>
<dbReference type="PANTHER" id="PTHR44329:SF298">
    <property type="entry name" value="MIXED LINEAGE KINASE DOMAIN-LIKE PROTEIN"/>
    <property type="match status" value="1"/>
</dbReference>
<dbReference type="STRING" id="7739.C3XTV7"/>
<evidence type="ECO:0000313" key="5">
    <source>
        <dbReference type="EMBL" id="EEN68331.1"/>
    </source>
</evidence>
<keyword evidence="2" id="KW-0067">ATP-binding</keyword>
<evidence type="ECO:0000256" key="3">
    <source>
        <dbReference type="SAM" id="MobiDB-lite"/>
    </source>
</evidence>
<dbReference type="PANTHER" id="PTHR44329">
    <property type="entry name" value="SERINE/THREONINE-PROTEIN KINASE TNNI3K-RELATED"/>
    <property type="match status" value="1"/>
</dbReference>